<feature type="domain" description="Sodium/calcium exchanger membrane region" evidence="7">
    <location>
        <begin position="271"/>
        <end position="411"/>
    </location>
</feature>
<feature type="transmembrane region" description="Helical" evidence="6">
    <location>
        <begin position="58"/>
        <end position="74"/>
    </location>
</feature>
<feature type="region of interest" description="Disordered" evidence="5">
    <location>
        <begin position="1"/>
        <end position="48"/>
    </location>
</feature>
<comment type="caution">
    <text evidence="8">The sequence shown here is derived from an EMBL/GenBank/DDBJ whole genome shotgun (WGS) entry which is preliminary data.</text>
</comment>
<accession>A0A8J3BPX1</accession>
<evidence type="ECO:0000313" key="9">
    <source>
        <dbReference type="Proteomes" id="UP000662200"/>
    </source>
</evidence>
<dbReference type="PANTHER" id="PTHR37958">
    <property type="entry name" value="SODIUM-POTASSIUM/PROTON ANTIPORTER CHAA"/>
    <property type="match status" value="1"/>
</dbReference>
<dbReference type="GO" id="GO:0015386">
    <property type="term" value="F:potassium:proton antiporter activity"/>
    <property type="evidence" value="ECO:0007669"/>
    <property type="project" value="TreeGrafter"/>
</dbReference>
<evidence type="ECO:0000256" key="4">
    <source>
        <dbReference type="ARBA" id="ARBA00023136"/>
    </source>
</evidence>
<feature type="transmembrane region" description="Helical" evidence="6">
    <location>
        <begin position="305"/>
        <end position="324"/>
    </location>
</feature>
<dbReference type="EMBL" id="BMQC01000004">
    <property type="protein sequence ID" value="GGK24873.1"/>
    <property type="molecule type" value="Genomic_DNA"/>
</dbReference>
<gene>
    <name evidence="8" type="primary">chaA</name>
    <name evidence="8" type="ORF">GCM10010124_16740</name>
</gene>
<feature type="transmembrane region" description="Helical" evidence="6">
    <location>
        <begin position="213"/>
        <end position="230"/>
    </location>
</feature>
<keyword evidence="9" id="KW-1185">Reference proteome</keyword>
<dbReference type="PANTHER" id="PTHR37958:SF1">
    <property type="entry name" value="SODIUM-POTASSIUM_PROTON ANTIPORTER CHAA"/>
    <property type="match status" value="1"/>
</dbReference>
<evidence type="ECO:0000313" key="8">
    <source>
        <dbReference type="EMBL" id="GGK24873.1"/>
    </source>
</evidence>
<name>A0A8J3BPX1_9ACTN</name>
<feature type="transmembrane region" description="Helical" evidence="6">
    <location>
        <begin position="112"/>
        <end position="136"/>
    </location>
</feature>
<evidence type="ECO:0000256" key="5">
    <source>
        <dbReference type="SAM" id="MobiDB-lite"/>
    </source>
</evidence>
<feature type="compositionally biased region" description="Gly residues" evidence="5">
    <location>
        <begin position="1"/>
        <end position="10"/>
    </location>
</feature>
<dbReference type="InterPro" id="IPR052946">
    <property type="entry name" value="Alkaline_pH_Ca-Antiporter"/>
</dbReference>
<dbReference type="AlphaFoldDB" id="A0A8J3BPX1"/>
<dbReference type="RefSeq" id="WP_229789446.1">
    <property type="nucleotide sequence ID" value="NZ_BMQC01000004.1"/>
</dbReference>
<feature type="domain" description="Sodium/calcium exchanger membrane region" evidence="7">
    <location>
        <begin position="83"/>
        <end position="234"/>
    </location>
</feature>
<feature type="transmembrane region" description="Helical" evidence="6">
    <location>
        <begin position="336"/>
        <end position="361"/>
    </location>
</feature>
<proteinExistence type="predicted"/>
<evidence type="ECO:0000256" key="2">
    <source>
        <dbReference type="ARBA" id="ARBA00022692"/>
    </source>
</evidence>
<organism evidence="8 9">
    <name type="scientific">Pilimelia terevasa</name>
    <dbReference type="NCBI Taxonomy" id="53372"/>
    <lineage>
        <taxon>Bacteria</taxon>
        <taxon>Bacillati</taxon>
        <taxon>Actinomycetota</taxon>
        <taxon>Actinomycetes</taxon>
        <taxon>Micromonosporales</taxon>
        <taxon>Micromonosporaceae</taxon>
        <taxon>Pilimelia</taxon>
    </lineage>
</organism>
<reference evidence="8" key="2">
    <citation type="submission" date="2020-09" db="EMBL/GenBank/DDBJ databases">
        <authorList>
            <person name="Sun Q."/>
            <person name="Ohkuma M."/>
        </authorList>
    </citation>
    <scope>NUCLEOTIDE SEQUENCE</scope>
    <source>
        <strain evidence="8">JCM 3091</strain>
    </source>
</reference>
<dbReference type="Proteomes" id="UP000662200">
    <property type="component" value="Unassembled WGS sequence"/>
</dbReference>
<feature type="transmembrane region" description="Helical" evidence="6">
    <location>
        <begin position="272"/>
        <end position="293"/>
    </location>
</feature>
<evidence type="ECO:0000256" key="3">
    <source>
        <dbReference type="ARBA" id="ARBA00022989"/>
    </source>
</evidence>
<dbReference type="Pfam" id="PF01699">
    <property type="entry name" value="Na_Ca_ex"/>
    <property type="match status" value="2"/>
</dbReference>
<feature type="transmembrane region" description="Helical" evidence="6">
    <location>
        <begin position="80"/>
        <end position="100"/>
    </location>
</feature>
<evidence type="ECO:0000259" key="7">
    <source>
        <dbReference type="Pfam" id="PF01699"/>
    </source>
</evidence>
<keyword evidence="2 6" id="KW-0812">Transmembrane</keyword>
<keyword evidence="4 6" id="KW-0472">Membrane</keyword>
<feature type="transmembrane region" description="Helical" evidence="6">
    <location>
        <begin position="148"/>
        <end position="169"/>
    </location>
</feature>
<reference evidence="8" key="1">
    <citation type="journal article" date="2014" name="Int. J. Syst. Evol. Microbiol.">
        <title>Complete genome sequence of Corynebacterium casei LMG S-19264T (=DSM 44701T), isolated from a smear-ripened cheese.</title>
        <authorList>
            <consortium name="US DOE Joint Genome Institute (JGI-PGF)"/>
            <person name="Walter F."/>
            <person name="Albersmeier A."/>
            <person name="Kalinowski J."/>
            <person name="Ruckert C."/>
        </authorList>
    </citation>
    <scope>NUCLEOTIDE SEQUENCE</scope>
    <source>
        <strain evidence="8">JCM 3091</strain>
    </source>
</reference>
<dbReference type="GO" id="GO:0005886">
    <property type="term" value="C:plasma membrane"/>
    <property type="evidence" value="ECO:0007669"/>
    <property type="project" value="TreeGrafter"/>
</dbReference>
<feature type="transmembrane region" description="Helical" evidence="6">
    <location>
        <begin position="396"/>
        <end position="414"/>
    </location>
</feature>
<dbReference type="GO" id="GO:0015385">
    <property type="term" value="F:sodium:proton antiporter activity"/>
    <property type="evidence" value="ECO:0007669"/>
    <property type="project" value="TreeGrafter"/>
</dbReference>
<sequence>MRAGVGGGAGPVPADRRAGTARLRRPGMSAPEPARPAAGPTAQAEAGRARPARRYADWRFLAPPVAVVVLAASWGRDLPVLPLALVAVVLGVAVLAAVHHAEVVAHRVGEPLGSLLLAVAVTVIEVGLIVTLMIAGGPGTASLARDTVFAAVMITCNGILGLSLFVGAVRYRLAVFNAEGTGAALATVATLAVVCLVLPTFTTARSGPEFSPTQLSFAAVASVSLYAAFVSTQTVRHRDFFLPVTSQGVVVNDADGDDHADPPTNRAAGTSLVLLLVALVAVVGLAKVLSPAIEDTVARVSLPHSFVGVVIALLVLLPETLAAANAARSNRIQVSLNLALGSAMASIGLTIPAIAIATIWLPGPLSLGLGATQIVLLAITVVVATLTVVPGRATRLQGLVHLILLGAFLLLAAHP</sequence>
<feature type="transmembrane region" description="Helical" evidence="6">
    <location>
        <begin position="181"/>
        <end position="201"/>
    </location>
</feature>
<keyword evidence="3 6" id="KW-1133">Transmembrane helix</keyword>
<evidence type="ECO:0000256" key="1">
    <source>
        <dbReference type="ARBA" id="ARBA00004141"/>
    </source>
</evidence>
<dbReference type="InterPro" id="IPR004837">
    <property type="entry name" value="NaCa_Exmemb"/>
</dbReference>
<feature type="transmembrane region" description="Helical" evidence="6">
    <location>
        <begin position="367"/>
        <end position="389"/>
    </location>
</feature>
<protein>
    <submittedName>
        <fullName evidence="8">Ionic transporter y4hA</fullName>
    </submittedName>
</protein>
<comment type="subcellular location">
    <subcellularLocation>
        <location evidence="1">Membrane</location>
        <topology evidence="1">Multi-pass membrane protein</topology>
    </subcellularLocation>
</comment>
<evidence type="ECO:0000256" key="6">
    <source>
        <dbReference type="SAM" id="Phobius"/>
    </source>
</evidence>